<evidence type="ECO:0000313" key="2">
    <source>
        <dbReference type="EMBL" id="GAA1715050.1"/>
    </source>
</evidence>
<comment type="caution">
    <text evidence="2">The sequence shown here is derived from an EMBL/GenBank/DDBJ whole genome shotgun (WGS) entry which is preliminary data.</text>
</comment>
<reference evidence="2 3" key="1">
    <citation type="journal article" date="2019" name="Int. J. Syst. Evol. Microbiol.">
        <title>The Global Catalogue of Microorganisms (GCM) 10K type strain sequencing project: providing services to taxonomists for standard genome sequencing and annotation.</title>
        <authorList>
            <consortium name="The Broad Institute Genomics Platform"/>
            <consortium name="The Broad Institute Genome Sequencing Center for Infectious Disease"/>
            <person name="Wu L."/>
            <person name="Ma J."/>
        </authorList>
    </citation>
    <scope>NUCLEOTIDE SEQUENCE [LARGE SCALE GENOMIC DNA]</scope>
    <source>
        <strain evidence="2 3">JCM 14718</strain>
    </source>
</reference>
<dbReference type="RefSeq" id="WP_163571230.1">
    <property type="nucleotide sequence ID" value="NZ_BAAANY010000039.1"/>
</dbReference>
<dbReference type="PANTHER" id="PTHR47751">
    <property type="entry name" value="SUPERFAMILY HYDROLASE, PUTATIVE (AFU_ORTHOLOGUE AFUA_2G16580)-RELATED"/>
    <property type="match status" value="1"/>
</dbReference>
<dbReference type="InterPro" id="IPR000073">
    <property type="entry name" value="AB_hydrolase_1"/>
</dbReference>
<dbReference type="PANTHER" id="PTHR47751:SF1">
    <property type="entry name" value="SUPERFAMILY HYDROLASE, PUTATIVE (AFU_ORTHOLOGUE AFUA_2G16580)-RELATED"/>
    <property type="match status" value="1"/>
</dbReference>
<dbReference type="InterPro" id="IPR029058">
    <property type="entry name" value="AB_hydrolase_fold"/>
</dbReference>
<dbReference type="SUPFAM" id="SSF53474">
    <property type="entry name" value="alpha/beta-Hydrolases"/>
    <property type="match status" value="1"/>
</dbReference>
<organism evidence="2 3">
    <name type="scientific">Fodinicola feengrottensis</name>
    <dbReference type="NCBI Taxonomy" id="435914"/>
    <lineage>
        <taxon>Bacteria</taxon>
        <taxon>Bacillati</taxon>
        <taxon>Actinomycetota</taxon>
        <taxon>Actinomycetes</taxon>
        <taxon>Mycobacteriales</taxon>
        <taxon>Fodinicola</taxon>
    </lineage>
</organism>
<dbReference type="InterPro" id="IPR051411">
    <property type="entry name" value="Polyketide_trans_af380"/>
</dbReference>
<keyword evidence="3" id="KW-1185">Reference proteome</keyword>
<dbReference type="Proteomes" id="UP001500618">
    <property type="component" value="Unassembled WGS sequence"/>
</dbReference>
<evidence type="ECO:0000259" key="1">
    <source>
        <dbReference type="Pfam" id="PF12697"/>
    </source>
</evidence>
<protein>
    <recommendedName>
        <fullName evidence="1">AB hydrolase-1 domain-containing protein</fullName>
    </recommendedName>
</protein>
<evidence type="ECO:0000313" key="3">
    <source>
        <dbReference type="Proteomes" id="UP001500618"/>
    </source>
</evidence>
<name>A0ABN2IZL9_9ACTN</name>
<sequence>MNVDPYLIVNGDVSLSARIYREPENLLVRQPAVIVTGSWLTVKEQMADRYARALAARGFTVFTFDFAGFGESGGGPRQAELPARKIADIKAAAEHVSTLSFVHPRQVGYLAICASAQYALAAIAAGAPISAFASVAGWFHDMESVAPFYGGAAGVDLRVGRGREALQDYLSTGSVRTVPAYEDGNDRAGMSLPLDYYADADRGAVPAWTNQMAELSWHYWLTFDGLSAASAVSTPSLFVHGDDCVLPDNVRRIGKTLSGPTEMVWSDGGQTDFYDQPAQVDLAVDAATTHFKRTLSA</sequence>
<dbReference type="Gene3D" id="1.10.10.800">
    <property type="match status" value="1"/>
</dbReference>
<dbReference type="EMBL" id="BAAANY010000039">
    <property type="protein sequence ID" value="GAA1715050.1"/>
    <property type="molecule type" value="Genomic_DNA"/>
</dbReference>
<dbReference type="Gene3D" id="3.40.50.1820">
    <property type="entry name" value="alpha/beta hydrolase"/>
    <property type="match status" value="1"/>
</dbReference>
<proteinExistence type="predicted"/>
<dbReference type="Pfam" id="PF12697">
    <property type="entry name" value="Abhydrolase_6"/>
    <property type="match status" value="1"/>
</dbReference>
<feature type="domain" description="AB hydrolase-1" evidence="1">
    <location>
        <begin position="36"/>
        <end position="280"/>
    </location>
</feature>
<gene>
    <name evidence="2" type="ORF">GCM10009765_74920</name>
</gene>
<accession>A0ABN2IZL9</accession>